<reference evidence="1 2" key="1">
    <citation type="journal article" date="2007" name="Int. J. Syst. Evol. Microbiol.">
        <title>Marixanthomonas ophiurae gen. nov., sp. nov., a marine bacterium of the family Flavobacteriaceae isolated from a deep-sea brittle star.</title>
        <authorList>
            <person name="Romanenko L.A."/>
            <person name="Uchino M."/>
            <person name="Frolova G.M."/>
            <person name="Mikhailov V.V."/>
        </authorList>
    </citation>
    <scope>NUCLEOTIDE SEQUENCE [LARGE SCALE GENOMIC DNA]</scope>
    <source>
        <strain evidence="1 2">KMM 3046</strain>
    </source>
</reference>
<dbReference type="OrthoDB" id="1143271at2"/>
<proteinExistence type="predicted"/>
<dbReference type="RefSeq" id="WP_117158186.1">
    <property type="nucleotide sequence ID" value="NZ_QVID01000001.1"/>
</dbReference>
<dbReference type="AlphaFoldDB" id="A0A3E1QAN8"/>
<comment type="caution">
    <text evidence="1">The sequence shown here is derived from an EMBL/GenBank/DDBJ whole genome shotgun (WGS) entry which is preliminary data.</text>
</comment>
<evidence type="ECO:0000313" key="1">
    <source>
        <dbReference type="EMBL" id="RFN59186.1"/>
    </source>
</evidence>
<name>A0A3E1QAN8_9FLAO</name>
<dbReference type="Proteomes" id="UP000261082">
    <property type="component" value="Unassembled WGS sequence"/>
</dbReference>
<keyword evidence="2" id="KW-1185">Reference proteome</keyword>
<gene>
    <name evidence="1" type="ORF">DZ858_03685</name>
</gene>
<organism evidence="1 2">
    <name type="scientific">Marixanthomonas ophiurae</name>
    <dbReference type="NCBI Taxonomy" id="387659"/>
    <lineage>
        <taxon>Bacteria</taxon>
        <taxon>Pseudomonadati</taxon>
        <taxon>Bacteroidota</taxon>
        <taxon>Flavobacteriia</taxon>
        <taxon>Flavobacteriales</taxon>
        <taxon>Flavobacteriaceae</taxon>
        <taxon>Marixanthomonas</taxon>
    </lineage>
</organism>
<protein>
    <recommendedName>
        <fullName evidence="3">PorT family protein</fullName>
    </recommendedName>
</protein>
<evidence type="ECO:0000313" key="2">
    <source>
        <dbReference type="Proteomes" id="UP000261082"/>
    </source>
</evidence>
<dbReference type="EMBL" id="QVID01000001">
    <property type="protein sequence ID" value="RFN59186.1"/>
    <property type="molecule type" value="Genomic_DNA"/>
</dbReference>
<sequence>MSIKNLFIVTVLVISFQQLTAQRNFNEYNRLGINGGLTLFDINTSDLTTKQGQGFSGGFTTRGSFRNNFDLIYGINFTQSNIEVLGSNLTDSQYIKYSILAAQINFLGSFNIVEHHLSLEFGPILNVNGKMKIDDSAYEDYILDGYTTVRAQVIQEISTFNFRLMGGLTAGLKSFRLGAHYQYGLTNMLNNLNDKDISEIDDIKGNSSTIIISAVLYF</sequence>
<evidence type="ECO:0008006" key="3">
    <source>
        <dbReference type="Google" id="ProtNLM"/>
    </source>
</evidence>
<accession>A0A3E1QAN8</accession>